<proteinExistence type="predicted"/>
<organism evidence="1 2">
    <name type="scientific">Novosphingobium aureum</name>
    <dbReference type="NCBI Taxonomy" id="2792964"/>
    <lineage>
        <taxon>Bacteria</taxon>
        <taxon>Pseudomonadati</taxon>
        <taxon>Pseudomonadota</taxon>
        <taxon>Alphaproteobacteria</taxon>
        <taxon>Sphingomonadales</taxon>
        <taxon>Sphingomonadaceae</taxon>
        <taxon>Novosphingobium</taxon>
    </lineage>
</organism>
<name>A0A931MKW6_9SPHN</name>
<reference evidence="1" key="1">
    <citation type="submission" date="2020-11" db="EMBL/GenBank/DDBJ databases">
        <title>Novosphingobium aureum sp. nov., a marine bacterium isolated from sediment of a salt flat.</title>
        <authorList>
            <person name="Yoo Y."/>
            <person name="Kim J.-J."/>
        </authorList>
    </citation>
    <scope>NUCLEOTIDE SEQUENCE</scope>
    <source>
        <strain evidence="1">YJ-S2-02</strain>
    </source>
</reference>
<accession>A0A931MKW6</accession>
<dbReference type="AlphaFoldDB" id="A0A931MKW6"/>
<keyword evidence="2" id="KW-1185">Reference proteome</keyword>
<dbReference type="RefSeq" id="WP_197163346.1">
    <property type="nucleotide sequence ID" value="NZ_JADZGI010000001.1"/>
</dbReference>
<sequence length="76" mass="8182">MPAFLVTFLIALAVNIVAYLITPKPKMAKPEAAKSLEDPTAEAGKPVCVPFGSLTIKDPNVLYFGEKSINTYKVKA</sequence>
<gene>
    <name evidence="1" type="ORF">I5E68_09900</name>
</gene>
<evidence type="ECO:0000313" key="1">
    <source>
        <dbReference type="EMBL" id="MBH0113258.1"/>
    </source>
</evidence>
<comment type="caution">
    <text evidence="1">The sequence shown here is derived from an EMBL/GenBank/DDBJ whole genome shotgun (WGS) entry which is preliminary data.</text>
</comment>
<dbReference type="EMBL" id="JADZGI010000001">
    <property type="protein sequence ID" value="MBH0113258.1"/>
    <property type="molecule type" value="Genomic_DNA"/>
</dbReference>
<protein>
    <submittedName>
        <fullName evidence="1">Uncharacterized protein</fullName>
    </submittedName>
</protein>
<evidence type="ECO:0000313" key="2">
    <source>
        <dbReference type="Proteomes" id="UP000617634"/>
    </source>
</evidence>
<dbReference type="Proteomes" id="UP000617634">
    <property type="component" value="Unassembled WGS sequence"/>
</dbReference>